<proteinExistence type="predicted"/>
<comment type="caution">
    <text evidence="1">The sequence shown here is derived from an EMBL/GenBank/DDBJ whole genome shotgun (WGS) entry which is preliminary data.</text>
</comment>
<dbReference type="AlphaFoldDB" id="A0A7C9F9Y0"/>
<evidence type="ECO:0000313" key="1">
    <source>
        <dbReference type="EMBL" id="MPR35124.1"/>
    </source>
</evidence>
<protein>
    <submittedName>
        <fullName evidence="1">Uncharacterized protein</fullName>
    </submittedName>
</protein>
<dbReference type="RefSeq" id="WP_152761906.1">
    <property type="nucleotide sequence ID" value="NZ_WHLY01000002.1"/>
</dbReference>
<dbReference type="Proteomes" id="UP000479293">
    <property type="component" value="Unassembled WGS sequence"/>
</dbReference>
<reference evidence="1 2" key="1">
    <citation type="submission" date="2019-10" db="EMBL/GenBank/DDBJ databases">
        <title>Draft Genome Sequence of Cytophagaceae sp. SJW1-29.</title>
        <authorList>
            <person name="Choi A."/>
        </authorList>
    </citation>
    <scope>NUCLEOTIDE SEQUENCE [LARGE SCALE GENOMIC DNA]</scope>
    <source>
        <strain evidence="1 2">SJW1-29</strain>
    </source>
</reference>
<dbReference type="EMBL" id="WHLY01000002">
    <property type="protein sequence ID" value="MPR35124.1"/>
    <property type="molecule type" value="Genomic_DNA"/>
</dbReference>
<keyword evidence="2" id="KW-1185">Reference proteome</keyword>
<name>A0A7C9F9Y0_9BACT</name>
<evidence type="ECO:0000313" key="2">
    <source>
        <dbReference type="Proteomes" id="UP000479293"/>
    </source>
</evidence>
<gene>
    <name evidence="1" type="ORF">GBK04_17665</name>
</gene>
<accession>A0A7C9F9Y0</accession>
<organism evidence="1 2">
    <name type="scientific">Salmonirosea aquatica</name>
    <dbReference type="NCBI Taxonomy" id="2654236"/>
    <lineage>
        <taxon>Bacteria</taxon>
        <taxon>Pseudomonadati</taxon>
        <taxon>Bacteroidota</taxon>
        <taxon>Cytophagia</taxon>
        <taxon>Cytophagales</taxon>
        <taxon>Spirosomataceae</taxon>
        <taxon>Salmonirosea</taxon>
    </lineage>
</organism>
<dbReference type="PROSITE" id="PS51257">
    <property type="entry name" value="PROKAR_LIPOPROTEIN"/>
    <property type="match status" value="1"/>
</dbReference>
<sequence>MRILVLLPLLAFAAGCNQTQKKTETTEKRVVVNDTIPSERTNVDPKPVATYSARVPDALNQFKFTVKLYETPLRFRYRVAVTYKMLDVKDSVDIPNFGYQPKVDVKKQENDLSAMIGFYDAKGTFMDLKIVEVVNNQLKMRQVKRYGVGTVRKK</sequence>